<dbReference type="Gene3D" id="1.10.101.10">
    <property type="entry name" value="PGBD-like superfamily/PGBD"/>
    <property type="match status" value="1"/>
</dbReference>
<evidence type="ECO:0000313" key="2">
    <source>
        <dbReference type="Proteomes" id="UP000320239"/>
    </source>
</evidence>
<evidence type="ECO:0000313" key="1">
    <source>
        <dbReference type="EMBL" id="TWG14701.1"/>
    </source>
</evidence>
<evidence type="ECO:0008006" key="3">
    <source>
        <dbReference type="Google" id="ProtNLM"/>
    </source>
</evidence>
<proteinExistence type="predicted"/>
<dbReference type="AlphaFoldDB" id="A0A561VSX0"/>
<reference evidence="1 2" key="1">
    <citation type="submission" date="2019-06" db="EMBL/GenBank/DDBJ databases">
        <title>Sequencing the genomes of 1000 actinobacteria strains.</title>
        <authorList>
            <person name="Klenk H.-P."/>
        </authorList>
    </citation>
    <scope>NUCLEOTIDE SEQUENCE [LARGE SCALE GENOMIC DNA]</scope>
    <source>
        <strain evidence="1 2">DSM 43866</strain>
    </source>
</reference>
<protein>
    <recommendedName>
        <fullName evidence="3">Multidrug efflux pump subunit AcrA (Membrane-fusion protein)</fullName>
    </recommendedName>
</protein>
<dbReference type="InterPro" id="IPR036366">
    <property type="entry name" value="PGBDSf"/>
</dbReference>
<gene>
    <name evidence="1" type="ORF">FHX34_1041007</name>
</gene>
<accession>A0A561VSX0</accession>
<dbReference type="RefSeq" id="WP_122980628.1">
    <property type="nucleotide sequence ID" value="NZ_BOMX01000004.1"/>
</dbReference>
<name>A0A561VSX0_ACTTI</name>
<organism evidence="1 2">
    <name type="scientific">Actinoplanes teichomyceticus</name>
    <dbReference type="NCBI Taxonomy" id="1867"/>
    <lineage>
        <taxon>Bacteria</taxon>
        <taxon>Bacillati</taxon>
        <taxon>Actinomycetota</taxon>
        <taxon>Actinomycetes</taxon>
        <taxon>Micromonosporales</taxon>
        <taxon>Micromonosporaceae</taxon>
        <taxon>Actinoplanes</taxon>
    </lineage>
</organism>
<comment type="caution">
    <text evidence="1">The sequence shown here is derived from an EMBL/GenBank/DDBJ whole genome shotgun (WGS) entry which is preliminary data.</text>
</comment>
<keyword evidence="2" id="KW-1185">Reference proteome</keyword>
<dbReference type="Proteomes" id="UP000320239">
    <property type="component" value="Unassembled WGS sequence"/>
</dbReference>
<sequence length="359" mass="37708">MSDSGKHGNRRRGTMPLLSWGALGVLGVTLSAAAALGAFALTQRSATPAALAESGDDAVLRSTPTRVDDRRRIELVPDLRPAVAGRAPRAGTLTTFTCTPGRTVRTGSVLASVDGKDLLAISTSVPLWRDLSPGVSGADVTALQKALRKLRPELVVTRRYDTQTRRALGEIYAKAGLDRAQTTLRRDSVIWLAPGATRIASCNAGLGQQVNAGQELFVMERTVRSFRVKTVPDDLVAGARRLTLEKAKVNLKGLGAIAEPADVARLARTAAFRSWLDSGGKTPITADLALTREILALPVPATAVVSPPGGGTCLTLTDGNKLGVTIVTSSMGRSLVTWDRITAAPVSVVTSVEADETCD</sequence>
<dbReference type="EMBL" id="VIWY01000004">
    <property type="protein sequence ID" value="TWG14701.1"/>
    <property type="molecule type" value="Genomic_DNA"/>
</dbReference>
<dbReference type="OrthoDB" id="3268648at2"/>